<dbReference type="AlphaFoldDB" id="A0A9Q4Q292"/>
<comment type="caution">
    <text evidence="2">The sequence shown here is derived from an EMBL/GenBank/DDBJ whole genome shotgun (WGS) entry which is preliminary data.</text>
</comment>
<evidence type="ECO:0000313" key="3">
    <source>
        <dbReference type="Proteomes" id="UP001154061"/>
    </source>
</evidence>
<keyword evidence="3" id="KW-1185">Reference proteome</keyword>
<dbReference type="EMBL" id="JAMQOT010000002">
    <property type="protein sequence ID" value="MDF9745038.1"/>
    <property type="molecule type" value="Genomic_DNA"/>
</dbReference>
<dbReference type="InterPro" id="IPR036388">
    <property type="entry name" value="WH-like_DNA-bd_sf"/>
</dbReference>
<sequence>MEYALPTSCEPDMLFEILADPRRRHLIAVLRGYDRTDRVFVDTLSSRLAAREKATSETTDEIALTLHHQHLPRLDEAGLIRYEPTSKMVEFTDITDDQSVIDFATVIEDY</sequence>
<dbReference type="Proteomes" id="UP001154061">
    <property type="component" value="Unassembled WGS sequence"/>
</dbReference>
<dbReference type="Gene3D" id="1.10.10.10">
    <property type="entry name" value="Winged helix-like DNA-binding domain superfamily/Winged helix DNA-binding domain"/>
    <property type="match status" value="1"/>
</dbReference>
<reference evidence="2" key="1">
    <citation type="submission" date="2022-06" db="EMBL/GenBank/DDBJ databases">
        <title>Natrinema sp. a new haloarchaeum isolate from saline soil.</title>
        <authorList>
            <person name="Strakova D."/>
            <person name="Galisteo C."/>
            <person name="Sanchez-Porro C."/>
            <person name="Ventosa A."/>
        </authorList>
    </citation>
    <scope>NUCLEOTIDE SEQUENCE</scope>
    <source>
        <strain evidence="2">S1CR25-10</strain>
    </source>
</reference>
<dbReference type="Pfam" id="PF24035">
    <property type="entry name" value="DUF7344"/>
    <property type="match status" value="1"/>
</dbReference>
<dbReference type="RefSeq" id="WP_277520521.1">
    <property type="nucleotide sequence ID" value="NZ_JAMQOT010000002.1"/>
</dbReference>
<proteinExistence type="predicted"/>
<organism evidence="2 3">
    <name type="scientific">Natrinema salsiterrestre</name>
    <dbReference type="NCBI Taxonomy" id="2950540"/>
    <lineage>
        <taxon>Archaea</taxon>
        <taxon>Methanobacteriati</taxon>
        <taxon>Methanobacteriota</taxon>
        <taxon>Stenosarchaea group</taxon>
        <taxon>Halobacteria</taxon>
        <taxon>Halobacteriales</taxon>
        <taxon>Natrialbaceae</taxon>
        <taxon>Natrinema</taxon>
    </lineage>
</organism>
<evidence type="ECO:0000259" key="1">
    <source>
        <dbReference type="Pfam" id="PF24035"/>
    </source>
</evidence>
<name>A0A9Q4Q292_9EURY</name>
<protein>
    <recommendedName>
        <fullName evidence="1">DUF7344 domain-containing protein</fullName>
    </recommendedName>
</protein>
<gene>
    <name evidence="2" type="ORF">NDI89_05500</name>
</gene>
<accession>A0A9Q4Q292</accession>
<dbReference type="InterPro" id="IPR055768">
    <property type="entry name" value="DUF7344"/>
</dbReference>
<feature type="domain" description="DUF7344" evidence="1">
    <location>
        <begin position="15"/>
        <end position="90"/>
    </location>
</feature>
<evidence type="ECO:0000313" key="2">
    <source>
        <dbReference type="EMBL" id="MDF9745038.1"/>
    </source>
</evidence>